<name>A0A9P4MRH1_9PLEO</name>
<dbReference type="AlphaFoldDB" id="A0A9P4MRH1"/>
<dbReference type="Proteomes" id="UP000799536">
    <property type="component" value="Unassembled WGS sequence"/>
</dbReference>
<dbReference type="EMBL" id="ML994047">
    <property type="protein sequence ID" value="KAF2199942.1"/>
    <property type="molecule type" value="Genomic_DNA"/>
</dbReference>
<keyword evidence="2" id="KW-1185">Reference proteome</keyword>
<proteinExistence type="predicted"/>
<sequence>MMAVIPKVSFFNPHLIIIALLSRPESDPGVLAYLLDRLTVVQSRLLILVQRAAPSMICGLFQILYTGFNPI</sequence>
<comment type="caution">
    <text evidence="1">The sequence shown here is derived from an EMBL/GenBank/DDBJ whole genome shotgun (WGS) entry which is preliminary data.</text>
</comment>
<accession>A0A9P4MRH1</accession>
<reference evidence="1" key="1">
    <citation type="journal article" date="2020" name="Stud. Mycol.">
        <title>101 Dothideomycetes genomes: a test case for predicting lifestyles and emergence of pathogens.</title>
        <authorList>
            <person name="Haridas S."/>
            <person name="Albert R."/>
            <person name="Binder M."/>
            <person name="Bloem J."/>
            <person name="Labutti K."/>
            <person name="Salamov A."/>
            <person name="Andreopoulos B."/>
            <person name="Baker S."/>
            <person name="Barry K."/>
            <person name="Bills G."/>
            <person name="Bluhm B."/>
            <person name="Cannon C."/>
            <person name="Castanera R."/>
            <person name="Culley D."/>
            <person name="Daum C."/>
            <person name="Ezra D."/>
            <person name="Gonzalez J."/>
            <person name="Henrissat B."/>
            <person name="Kuo A."/>
            <person name="Liang C."/>
            <person name="Lipzen A."/>
            <person name="Lutzoni F."/>
            <person name="Magnuson J."/>
            <person name="Mondo S."/>
            <person name="Nolan M."/>
            <person name="Ohm R."/>
            <person name="Pangilinan J."/>
            <person name="Park H.-J."/>
            <person name="Ramirez L."/>
            <person name="Alfaro M."/>
            <person name="Sun H."/>
            <person name="Tritt A."/>
            <person name="Yoshinaga Y."/>
            <person name="Zwiers L.-H."/>
            <person name="Turgeon B."/>
            <person name="Goodwin S."/>
            <person name="Spatafora J."/>
            <person name="Crous P."/>
            <person name="Grigoriev I."/>
        </authorList>
    </citation>
    <scope>NUCLEOTIDE SEQUENCE</scope>
    <source>
        <strain evidence="1">ATCC 74209</strain>
    </source>
</reference>
<gene>
    <name evidence="1" type="ORF">GQ43DRAFT_97387</name>
</gene>
<organism evidence="1 2">
    <name type="scientific">Delitschia confertaspora ATCC 74209</name>
    <dbReference type="NCBI Taxonomy" id="1513339"/>
    <lineage>
        <taxon>Eukaryota</taxon>
        <taxon>Fungi</taxon>
        <taxon>Dikarya</taxon>
        <taxon>Ascomycota</taxon>
        <taxon>Pezizomycotina</taxon>
        <taxon>Dothideomycetes</taxon>
        <taxon>Pleosporomycetidae</taxon>
        <taxon>Pleosporales</taxon>
        <taxon>Delitschiaceae</taxon>
        <taxon>Delitschia</taxon>
    </lineage>
</organism>
<protein>
    <submittedName>
        <fullName evidence="1">Uncharacterized protein</fullName>
    </submittedName>
</protein>
<evidence type="ECO:0000313" key="1">
    <source>
        <dbReference type="EMBL" id="KAF2199942.1"/>
    </source>
</evidence>
<evidence type="ECO:0000313" key="2">
    <source>
        <dbReference type="Proteomes" id="UP000799536"/>
    </source>
</evidence>